<name>I4C5G2_DESTA</name>
<evidence type="ECO:0000256" key="1">
    <source>
        <dbReference type="SAM" id="MobiDB-lite"/>
    </source>
</evidence>
<evidence type="ECO:0000259" key="2">
    <source>
        <dbReference type="PROSITE" id="PS50234"/>
    </source>
</evidence>
<evidence type="ECO:0000313" key="3">
    <source>
        <dbReference type="EMBL" id="AFM24803.1"/>
    </source>
</evidence>
<gene>
    <name evidence="3" type="ordered locus">Desti_2104</name>
</gene>
<dbReference type="SUPFAM" id="SSF53300">
    <property type="entry name" value="vWA-like"/>
    <property type="match status" value="1"/>
</dbReference>
<feature type="region of interest" description="Disordered" evidence="1">
    <location>
        <begin position="293"/>
        <end position="327"/>
    </location>
</feature>
<keyword evidence="4" id="KW-1185">Reference proteome</keyword>
<dbReference type="KEGG" id="dti:Desti_2104"/>
<dbReference type="eggNOG" id="COG2304">
    <property type="taxonomic scope" value="Bacteria"/>
</dbReference>
<protein>
    <recommendedName>
        <fullName evidence="2">VWFA domain-containing protein</fullName>
    </recommendedName>
</protein>
<organism evidence="3 4">
    <name type="scientific">Desulfomonile tiedjei (strain ATCC 49306 / DSM 6799 / DCB-1)</name>
    <dbReference type="NCBI Taxonomy" id="706587"/>
    <lineage>
        <taxon>Bacteria</taxon>
        <taxon>Pseudomonadati</taxon>
        <taxon>Thermodesulfobacteriota</taxon>
        <taxon>Desulfomonilia</taxon>
        <taxon>Desulfomonilales</taxon>
        <taxon>Desulfomonilaceae</taxon>
        <taxon>Desulfomonile</taxon>
    </lineage>
</organism>
<dbReference type="OrthoDB" id="7605323at2"/>
<dbReference type="Proteomes" id="UP000006055">
    <property type="component" value="Chromosome"/>
</dbReference>
<dbReference type="Gene3D" id="3.40.50.410">
    <property type="entry name" value="von Willebrand factor, type A domain"/>
    <property type="match status" value="1"/>
</dbReference>
<sequence>MIQPYTEEVSRNNPLTVIFLVDQSGSMDAPFGGGISVSKAQVTSDALNKLLDTLVIKATKGEEVYNYCYVSIIGYGEKVGSAFGGILEKKELITLSELQEHRLRVEMRTRKISDGAGGLVEYEEPFSVWVEPKAEGMTPMRRAFEKALQLVDSALQEKPNSHPPIVINITDGAYTPPGDQGTPASIAREIMSKQNTNGSNALVFNSHITHEQIGAILYPASDTGIKDDYAKELLSMSSPIPQLWLSLAAARKMDAIGEGSRGFVYNADVVTLIEFINFGTQIAVGGEIYPGQSELREVRPDRSSGSGEAIGKPDGRLASGEPDLSKD</sequence>
<dbReference type="InterPro" id="IPR036465">
    <property type="entry name" value="vWFA_dom_sf"/>
</dbReference>
<dbReference type="RefSeq" id="WP_014809947.1">
    <property type="nucleotide sequence ID" value="NC_018025.1"/>
</dbReference>
<dbReference type="EMBL" id="CP003360">
    <property type="protein sequence ID" value="AFM24803.1"/>
    <property type="molecule type" value="Genomic_DNA"/>
</dbReference>
<accession>I4C5G2</accession>
<feature type="domain" description="VWFA" evidence="2">
    <location>
        <begin position="16"/>
        <end position="204"/>
    </location>
</feature>
<evidence type="ECO:0000313" key="4">
    <source>
        <dbReference type="Proteomes" id="UP000006055"/>
    </source>
</evidence>
<proteinExistence type="predicted"/>
<dbReference type="PROSITE" id="PS50234">
    <property type="entry name" value="VWFA"/>
    <property type="match status" value="1"/>
</dbReference>
<dbReference type="InterPro" id="IPR002035">
    <property type="entry name" value="VWF_A"/>
</dbReference>
<dbReference type="AlphaFoldDB" id="I4C5G2"/>
<dbReference type="HOGENOM" id="CLU_067782_0_0_7"/>
<dbReference type="STRING" id="706587.Desti_2104"/>
<reference evidence="4" key="1">
    <citation type="submission" date="2012-06" db="EMBL/GenBank/DDBJ databases">
        <title>Complete sequence of chromosome of Desulfomonile tiedjei DSM 6799.</title>
        <authorList>
            <person name="Lucas S."/>
            <person name="Copeland A."/>
            <person name="Lapidus A."/>
            <person name="Glavina del Rio T."/>
            <person name="Dalin E."/>
            <person name="Tice H."/>
            <person name="Bruce D."/>
            <person name="Goodwin L."/>
            <person name="Pitluck S."/>
            <person name="Peters L."/>
            <person name="Ovchinnikova G."/>
            <person name="Zeytun A."/>
            <person name="Lu M."/>
            <person name="Kyrpides N."/>
            <person name="Mavromatis K."/>
            <person name="Ivanova N."/>
            <person name="Brettin T."/>
            <person name="Detter J.C."/>
            <person name="Han C."/>
            <person name="Larimer F."/>
            <person name="Land M."/>
            <person name="Hauser L."/>
            <person name="Markowitz V."/>
            <person name="Cheng J.-F."/>
            <person name="Hugenholtz P."/>
            <person name="Woyke T."/>
            <person name="Wu D."/>
            <person name="Spring S."/>
            <person name="Schroeder M."/>
            <person name="Brambilla E."/>
            <person name="Klenk H.-P."/>
            <person name="Eisen J.A."/>
        </authorList>
    </citation>
    <scope>NUCLEOTIDE SEQUENCE [LARGE SCALE GENOMIC DNA]</scope>
    <source>
        <strain evidence="4">ATCC 49306 / DSM 6799 / DCB-1</strain>
    </source>
</reference>